<reference evidence="2" key="4">
    <citation type="submission" date="2022-03" db="EMBL/GenBank/DDBJ databases">
        <title>Complete Genome Sequence of Staphylococcus edaphicus strain CCM 8731.</title>
        <authorList>
            <person name="Rimmer C.O."/>
            <person name="Thomas J.C."/>
        </authorList>
    </citation>
    <scope>NUCLEOTIDE SEQUENCE</scope>
    <source>
        <strain evidence="2">CCM 8731</strain>
    </source>
</reference>
<accession>A0A2C6WRS0</accession>
<dbReference type="Proteomes" id="UP000223828">
    <property type="component" value="Unassembled WGS sequence"/>
</dbReference>
<evidence type="ECO:0000313" key="4">
    <source>
        <dbReference type="Proteomes" id="UP001056588"/>
    </source>
</evidence>
<dbReference type="EMBL" id="CP093217">
    <property type="protein sequence ID" value="UQW82498.1"/>
    <property type="molecule type" value="Genomic_DNA"/>
</dbReference>
<proteinExistence type="predicted"/>
<reference evidence="1" key="1">
    <citation type="journal article" date="2017" name="Appl. Environ. Microbiol.">
        <title>Staphylococcus edaphicus sp. nov., isolated in Antarctica, harbours mecC gene and genomic islands with suspected role in adaptation to extreme environment.</title>
        <authorList>
            <person name="Pantucek R."/>
            <person name="Sedlacek I."/>
            <person name="Indrakova A."/>
            <person name="Vrbovska V."/>
            <person name="Maslanova I."/>
            <person name="Kovarovic V."/>
            <person name="Svec P."/>
            <person name="Kralova S."/>
            <person name="Kristofova L."/>
            <person name="Keklakova J."/>
            <person name="Petras P."/>
            <person name="Doskar J."/>
        </authorList>
    </citation>
    <scope>NUCLEOTIDE SEQUENCE</scope>
    <source>
        <strain evidence="1">CCM 8730</strain>
    </source>
</reference>
<reference evidence="1" key="3">
    <citation type="submission" date="2017-10" db="EMBL/GenBank/DDBJ databases">
        <authorList>
            <person name="Vrbovska V."/>
            <person name="Kovarovic V."/>
            <person name="Indrakova A."/>
        </authorList>
    </citation>
    <scope>NUCLEOTIDE SEQUENCE</scope>
    <source>
        <strain evidence="1">CCM 8730</strain>
    </source>
</reference>
<dbReference type="Pfam" id="PF09693">
    <property type="entry name" value="Phage_XkdX"/>
    <property type="match status" value="1"/>
</dbReference>
<evidence type="ECO:0000313" key="2">
    <source>
        <dbReference type="EMBL" id="UQW82498.1"/>
    </source>
</evidence>
<evidence type="ECO:0000313" key="1">
    <source>
        <dbReference type="EMBL" id="PHK50803.1"/>
    </source>
</evidence>
<protein>
    <submittedName>
        <fullName evidence="1">XkdX family protein</fullName>
    </submittedName>
</protein>
<dbReference type="OrthoDB" id="2911343at2"/>
<keyword evidence="4" id="KW-1185">Reference proteome</keyword>
<sequence length="53" mass="6275">MEMFFPTFNDIQITYGWGCYTNQDIQWFVTMGAIDKEDYVLITGEKYPEQPQA</sequence>
<dbReference type="RefSeq" id="WP_099089036.1">
    <property type="nucleotide sequence ID" value="NZ_CP093217.1"/>
</dbReference>
<dbReference type="Proteomes" id="UP001056588">
    <property type="component" value="Chromosome"/>
</dbReference>
<dbReference type="AlphaFoldDB" id="A0A2C6WRS0"/>
<gene>
    <name evidence="1" type="ORF">BTJ66_00420</name>
    <name evidence="2" type="ORF">MNY58_05385</name>
</gene>
<reference evidence="3" key="2">
    <citation type="submission" date="2017-10" db="EMBL/GenBank/DDBJ databases">
        <title>Staphylococcus edaphicus sp. nov., isolated in Antarctica, harbouring mecC gene and genomic islands essential in adaptation to extreme environment.</title>
        <authorList>
            <person name="Pantucek R."/>
            <person name="Sedlacek I."/>
            <person name="Indrakova A."/>
            <person name="Vrbovska V."/>
            <person name="Maslanova I."/>
            <person name="Kovarovic V."/>
            <person name="Svec P."/>
            <person name="Kralova S."/>
            <person name="Kristofova L."/>
            <person name="Keklakova J."/>
            <person name="Petras P."/>
            <person name="Doskar J."/>
        </authorList>
    </citation>
    <scope>NUCLEOTIDE SEQUENCE [LARGE SCALE GENOMIC DNA]</scope>
    <source>
        <strain evidence="3">CCM 5085</strain>
    </source>
</reference>
<dbReference type="NCBIfam" id="TIGR01669">
    <property type="entry name" value="phage_XkdX"/>
    <property type="match status" value="1"/>
</dbReference>
<name>A0A2C6WRS0_9STAP</name>
<dbReference type="EMBL" id="MRZN01000001">
    <property type="protein sequence ID" value="PHK50803.1"/>
    <property type="molecule type" value="Genomic_DNA"/>
</dbReference>
<organism evidence="1 3">
    <name type="scientific">Staphylococcus edaphicus</name>
    <dbReference type="NCBI Taxonomy" id="1955013"/>
    <lineage>
        <taxon>Bacteria</taxon>
        <taxon>Bacillati</taxon>
        <taxon>Bacillota</taxon>
        <taxon>Bacilli</taxon>
        <taxon>Bacillales</taxon>
        <taxon>Staphylococcaceae</taxon>
        <taxon>Staphylococcus</taxon>
    </lineage>
</organism>
<dbReference type="InterPro" id="IPR010022">
    <property type="entry name" value="XkdX"/>
</dbReference>
<evidence type="ECO:0000313" key="3">
    <source>
        <dbReference type="Proteomes" id="UP000223828"/>
    </source>
</evidence>